<dbReference type="GO" id="GO:0004185">
    <property type="term" value="F:serine-type carboxypeptidase activity"/>
    <property type="evidence" value="ECO:0007669"/>
    <property type="project" value="UniProtKB-UniRule"/>
</dbReference>
<dbReference type="PANTHER" id="PTHR11802:SF131">
    <property type="entry name" value="CARBOXYPEPTIDASE"/>
    <property type="match status" value="1"/>
</dbReference>
<keyword evidence="3 6" id="KW-0645">Protease</keyword>
<dbReference type="InterPro" id="IPR001563">
    <property type="entry name" value="Peptidase_S10"/>
</dbReference>
<keyword evidence="8" id="KW-0812">Transmembrane</keyword>
<dbReference type="PANTHER" id="PTHR11802">
    <property type="entry name" value="SERINE PROTEASE FAMILY S10 SERINE CARBOXYPEPTIDASE"/>
    <property type="match status" value="1"/>
</dbReference>
<evidence type="ECO:0000256" key="5">
    <source>
        <dbReference type="ARBA" id="ARBA00023180"/>
    </source>
</evidence>
<dbReference type="VEuPathDB" id="FungiDB:EMCG_01934"/>
<evidence type="ECO:0000256" key="3">
    <source>
        <dbReference type="ARBA" id="ARBA00022670"/>
    </source>
</evidence>
<dbReference type="AlphaFoldDB" id="A0A2B7ZD92"/>
<evidence type="ECO:0000313" key="10">
    <source>
        <dbReference type="Proteomes" id="UP000226031"/>
    </source>
</evidence>
<dbReference type="EC" id="3.4.16.-" evidence="6"/>
<protein>
    <recommendedName>
        <fullName evidence="6">Carboxypeptidase</fullName>
        <ecNumber evidence="6">3.4.16.-</ecNumber>
    </recommendedName>
</protein>
<keyword evidence="2 6" id="KW-0121">Carboxypeptidase</keyword>
<organism evidence="9 10">
    <name type="scientific">[Emmonsia] crescens</name>
    <dbReference type="NCBI Taxonomy" id="73230"/>
    <lineage>
        <taxon>Eukaryota</taxon>
        <taxon>Fungi</taxon>
        <taxon>Dikarya</taxon>
        <taxon>Ascomycota</taxon>
        <taxon>Pezizomycotina</taxon>
        <taxon>Eurotiomycetes</taxon>
        <taxon>Eurotiomycetidae</taxon>
        <taxon>Onygenales</taxon>
        <taxon>Ajellomycetaceae</taxon>
        <taxon>Emergomyces</taxon>
    </lineage>
</organism>
<comment type="caution">
    <text evidence="9">The sequence shown here is derived from an EMBL/GenBank/DDBJ whole genome shotgun (WGS) entry which is preliminary data.</text>
</comment>
<comment type="similarity">
    <text evidence="1 6">Belongs to the peptidase S10 family.</text>
</comment>
<keyword evidence="8" id="KW-0472">Membrane</keyword>
<keyword evidence="10" id="KW-1185">Reference proteome</keyword>
<reference evidence="9 10" key="1">
    <citation type="submission" date="2017-10" db="EMBL/GenBank/DDBJ databases">
        <title>Comparative genomics in systemic dimorphic fungi from Ajellomycetaceae.</title>
        <authorList>
            <person name="Munoz J.F."/>
            <person name="Mcewen J.G."/>
            <person name="Clay O.K."/>
            <person name="Cuomo C.A."/>
        </authorList>
    </citation>
    <scope>NUCLEOTIDE SEQUENCE [LARGE SCALE GENOMIC DNA]</scope>
    <source>
        <strain evidence="9 10">UAMH4076</strain>
    </source>
</reference>
<evidence type="ECO:0000256" key="7">
    <source>
        <dbReference type="SAM" id="MobiDB-lite"/>
    </source>
</evidence>
<dbReference type="Proteomes" id="UP000226031">
    <property type="component" value="Unassembled WGS sequence"/>
</dbReference>
<evidence type="ECO:0000256" key="2">
    <source>
        <dbReference type="ARBA" id="ARBA00022645"/>
    </source>
</evidence>
<dbReference type="EMBL" id="PDND01000131">
    <property type="protein sequence ID" value="PGH31341.1"/>
    <property type="molecule type" value="Genomic_DNA"/>
</dbReference>
<evidence type="ECO:0000256" key="8">
    <source>
        <dbReference type="SAM" id="Phobius"/>
    </source>
</evidence>
<dbReference type="Pfam" id="PF00450">
    <property type="entry name" value="Peptidase_S10"/>
    <property type="match status" value="1"/>
</dbReference>
<sequence>MRYQVPLADIYGPEFIAMRRLISPSPPLIFWISVNFSCFVAANMRRYGKCSSLQVLVFFLSIGKVVVAAKNPPPTVPAEPEGVKTITSPSGVKIRYKEPGNDGVCETTPGVNSYSGYVDLNEDSHMFFWLFEARHDPANAPITLFLNGGPGSDSAIGLFQELGPCNVTEDLETQLNPYAWNEVSNMLFISQPLGVGFSYSTTQVGSINDVTGGIEPETFAGVQGRFAVASGSQTTDTSDEAAVTVWNVLQGFYSALPQLDSEIKSRSFNLWTESYGGHYGPSFFKYFRDQNQLIANGTTAGIQLDFNTLGIINGLVDAEIQFPYYPEFAVNNTYGIKPLNQSTVDYMKFSHTRQGGCADSLSSCKQMNRTDIIAYATCADALAVCRSTVEGLWYTSAGRGIYDIRHPYDDPTPPTHFIPYLNQPRVQNALGVNLNYTSASSAHIFAAFTSTGDWVWPIFIDYLSELLDLPVRVALIYGDADYITNWFGGEAVSLQVEYSQAEQFRRAGYAPFMVGGREYGATREYGNFSFTRMYDAGHKVPYYQPFASLHLFNRSITGMDLSTGQVRIDATTSTCTYSTNGSEKSTHLQYTPSEDGTASPGTSGSGNARSVIIAGGLAYAWRTFVVVMIMGMLM</sequence>
<feature type="transmembrane region" description="Helical" evidence="8">
    <location>
        <begin position="611"/>
        <end position="633"/>
    </location>
</feature>
<keyword evidence="4 6" id="KW-0378">Hydrolase</keyword>
<keyword evidence="5" id="KW-0325">Glycoprotein</keyword>
<feature type="region of interest" description="Disordered" evidence="7">
    <location>
        <begin position="578"/>
        <end position="605"/>
    </location>
</feature>
<name>A0A2B7ZD92_9EURO</name>
<keyword evidence="8" id="KW-1133">Transmembrane helix</keyword>
<gene>
    <name evidence="9" type="ORF">GX50_05880</name>
</gene>
<dbReference type="SUPFAM" id="SSF53474">
    <property type="entry name" value="alpha/beta-Hydrolases"/>
    <property type="match status" value="1"/>
</dbReference>
<evidence type="ECO:0000256" key="4">
    <source>
        <dbReference type="ARBA" id="ARBA00022801"/>
    </source>
</evidence>
<evidence type="ECO:0000313" key="9">
    <source>
        <dbReference type="EMBL" id="PGH31341.1"/>
    </source>
</evidence>
<dbReference type="Gene3D" id="3.40.50.1820">
    <property type="entry name" value="alpha/beta hydrolase"/>
    <property type="match status" value="1"/>
</dbReference>
<dbReference type="PRINTS" id="PR00724">
    <property type="entry name" value="CRBOXYPTASEC"/>
</dbReference>
<evidence type="ECO:0000256" key="6">
    <source>
        <dbReference type="RuleBase" id="RU361156"/>
    </source>
</evidence>
<dbReference type="GO" id="GO:0006508">
    <property type="term" value="P:proteolysis"/>
    <property type="evidence" value="ECO:0007669"/>
    <property type="project" value="UniProtKB-KW"/>
</dbReference>
<proteinExistence type="inferred from homology"/>
<accession>A0A2B7ZD92</accession>
<dbReference type="InterPro" id="IPR018202">
    <property type="entry name" value="Ser_caboxypep_ser_AS"/>
</dbReference>
<dbReference type="STRING" id="73230.A0A2B7ZD92"/>
<dbReference type="InterPro" id="IPR029058">
    <property type="entry name" value="AB_hydrolase_fold"/>
</dbReference>
<dbReference type="GO" id="GO:0000324">
    <property type="term" value="C:fungal-type vacuole"/>
    <property type="evidence" value="ECO:0007669"/>
    <property type="project" value="TreeGrafter"/>
</dbReference>
<evidence type="ECO:0000256" key="1">
    <source>
        <dbReference type="ARBA" id="ARBA00009431"/>
    </source>
</evidence>
<dbReference type="PROSITE" id="PS00131">
    <property type="entry name" value="CARBOXYPEPT_SER_SER"/>
    <property type="match status" value="1"/>
</dbReference>